<feature type="signal peptide" evidence="6">
    <location>
        <begin position="1"/>
        <end position="36"/>
    </location>
</feature>
<evidence type="ECO:0000256" key="2">
    <source>
        <dbReference type="ARBA" id="ARBA00022525"/>
    </source>
</evidence>
<dbReference type="Pfam" id="PF05593">
    <property type="entry name" value="RHS_repeat"/>
    <property type="match status" value="1"/>
</dbReference>
<dbReference type="InterPro" id="IPR056823">
    <property type="entry name" value="TEN-like_YD-shell"/>
</dbReference>
<evidence type="ECO:0000313" key="9">
    <source>
        <dbReference type="Proteomes" id="UP000619293"/>
    </source>
</evidence>
<keyword evidence="4" id="KW-0843">Virulence</keyword>
<dbReference type="PANTHER" id="PTHR32305:SF17">
    <property type="entry name" value="TRNA NUCLEASE WAPA"/>
    <property type="match status" value="1"/>
</dbReference>
<keyword evidence="2" id="KW-0964">Secreted</keyword>
<keyword evidence="3" id="KW-0677">Repeat</keyword>
<sequence>MSRTVPGPTFSRRLRWVAAAAGAVMAASLLGVPAAAAERSGERLTPQTTKIDKHGGEVAGKGRPANRLKNAPLPAVAWPRAATAQVDLNATGVARAAGRGAKVGDLPVWVERAVGKAGERLAKVDVKIHDRAALPEALRDGLVLEVGTPAGEAAGTAKVSVDYASFRYAAGGDWASRLRLWQLPACALTTPDKAGCHATALPTVNDTAAGVATAEVVAPSADAVATSQDMAQLASEAPVARAAQGAVLMLAAAASGASGDFTATSLAPTSTWAAGGSSGDFSWSYPLRMPPGAGGPTPQIELNYSSGSVDGRSPATNNQPSWVGEGFEYAPGSIERRYVPCSEDMKNGANNTVKTADLCWKSDNATMSLNGRGGELIFETGKGWHSRNEDGAKIEKLTGGANGDNDGEYWKVTTTDGTQYFFGMHSLPGQTARTNSALTVPVFGNHTGEPCRQSSFAASNCVQVYRWNLDYVVDPHGNTMSYWYDKETNQYARNISDADNVTYDRAGVLKRIDYGTYNRTTAEHGVTESSIAPVAQVVFTAADRCVTSCWSGTDPVKANWPDTPWDQNCKSDATECPQQYAPTFWTTKRLSKIVTRVWDTTKTTAAWQDVESWTLTHAFPSPGDGTNAGLWLDSLTQTGLVGGTAAMPPITFTPVSLPNRVLTQQGATNSWQRISDIVTETGARTHVDYSLPECTDANTASLVPHTNTKRCYPVLVEDPDNAGAKKTEWWHKYRVDHIAESDVVLAGGHEQPTKHTYYEYPNAPAWHYADDDGLTKPDFKTWSQFRGYDVVKTRVGETGSPQTLTVTTFLRGMHGDRLNPSGGTRSVVVAAALGSETVYDEEQFAGTVREQTVYNGVESKPVSRTVNVPWRSNALASRTINGDVAEARFVKTKTSYKAAALGVDGGRGWRVSRTELDFDHAFGTVNWSRDDGDVAVGGDEKCTVYTYNRNAAKNITTTVRRAFTTARPCDQAPTSSDQVITDVRSYYDGAASDTTVPVYGDVTRVDQLKDWTSAGGTQWQTASQATFDKSGRQVTVTDGKGSTTTTAFTPAVGGPVTKVTTTSAAPFSWVTTVEQNPYWGSAVKTTDPNSRVTDVDYDPLGRATKVWDAGWTKAAHATTPKQEISHVFATGRDTYPYTVVKTLNANAKYMTTYQIYDGLLRKRQTQIAGGDGVGRVVTDTIFDQWGRAATSYAGHAEPGAPSGTLWWEPEWSVPAVSRTEYDRASRVTAEVFLSGDEVVNLEEQWRTVTAHEGDMVMSTPPTGAMPTTTIIDTAGRTVAIRQHTTPAGVGGSYDETRYVYDGKQQLAKVVDAAGNEWTYKYDVRGRQTESVDPDRGKTTREFNDYNELVKVTEANNEVLWYVYDALGRRTQVRDDSASGTLRAEYKYDRLYTGQTVRGQLTEAIRYEPAGSANAYKWRVGAFNQRYQPTAVNVVVPTSETDLNGTYSYAYGFADADGAPVSVGYPAVGALPAETITTHYDDATGQDVRANTSWGMADTTILTRQYNAYGQEVMTTRKQPGGLYVEDTVSYEPDTHRVKTTSVKPENAVGTVSKREYDYDDGGNIISITQNPQVGSAETQCFRYNESIRLSSAWTPKAGVDCDGAQTVANLGGPAPYWQDWTFDKVGNRLSETTHTVGGDTVRTSTFPVGGAGVARPHAPSQAILQEPGQAAVTTAYGYDNSGNMVCRPNAKTANTCPSGSASQSVTWDAEGKLSAVTVGGQSVETSVYDADGARLVRRDAAGKTLYLPGQDVRREGGVSSATRYYTFGEDLVASRTSAGLTWLYSDHQGTQQVAVDAATLAVTIRQQTPYGGTRPGSSIPSWPNGRGYVGGVTDPTGLVHIGAREYDPALGIFISVDPIMDLADPHQWNAYSYSHGSPVTFSDSTGLRDCDFNSCDSFGNNTESGPDWQKPSGGKVGGGRLSEKEYDRKVKEWGAWRDRGKRATLLRSATDLGGGLIIAPSPRALEDALEAAYGDVCDWKILCYRDDPWVMGVMHNELCADNPDWCSGEIVPVALENGVGSALVKALARSSLPKALMKTAAKDTHVYMGYLDDGTTWVYSGIAKDVGKRTLQHLKDGRPFIPRQITTSAVTRGEARAIEQALIVRNQGLNKINSISPKHDYYEKAVEWGEAWLKANGI</sequence>
<name>A0A8J3KE32_9ACTN</name>
<dbReference type="NCBIfam" id="TIGR01643">
    <property type="entry name" value="YD_repeat_2x"/>
    <property type="match status" value="2"/>
</dbReference>
<feature type="domain" description="Teneurin-like YD-shell" evidence="7">
    <location>
        <begin position="1674"/>
        <end position="1879"/>
    </location>
</feature>
<accession>A0A8J3KE32</accession>
<dbReference type="Gene3D" id="2.180.10.10">
    <property type="entry name" value="RHS repeat-associated core"/>
    <property type="match status" value="1"/>
</dbReference>
<reference evidence="8 9" key="1">
    <citation type="submission" date="2021-01" db="EMBL/GenBank/DDBJ databases">
        <title>Whole genome shotgun sequence of Catellatospora chokoriensis NBRC 107358.</title>
        <authorList>
            <person name="Komaki H."/>
            <person name="Tamura T."/>
        </authorList>
    </citation>
    <scope>NUCLEOTIDE SEQUENCE [LARGE SCALE GENOMIC DNA]</scope>
    <source>
        <strain evidence="8 9">NBRC 107358</strain>
    </source>
</reference>
<evidence type="ECO:0000313" key="8">
    <source>
        <dbReference type="EMBL" id="GIF93339.1"/>
    </source>
</evidence>
<keyword evidence="9" id="KW-1185">Reference proteome</keyword>
<gene>
    <name evidence="8" type="ORF">Cch02nite_67830</name>
</gene>
<evidence type="ECO:0000256" key="3">
    <source>
        <dbReference type="ARBA" id="ARBA00022737"/>
    </source>
</evidence>
<protein>
    <recommendedName>
        <fullName evidence="7">Teneurin-like YD-shell domain-containing protein</fullName>
    </recommendedName>
</protein>
<dbReference type="Proteomes" id="UP000619293">
    <property type="component" value="Unassembled WGS sequence"/>
</dbReference>
<dbReference type="InterPro" id="IPR050708">
    <property type="entry name" value="T6SS_VgrG/RHS"/>
</dbReference>
<feature type="chain" id="PRO_5035147484" description="Teneurin-like YD-shell domain-containing protein" evidence="6">
    <location>
        <begin position="37"/>
        <end position="2138"/>
    </location>
</feature>
<dbReference type="PANTHER" id="PTHR32305">
    <property type="match status" value="1"/>
</dbReference>
<comment type="subcellular location">
    <subcellularLocation>
        <location evidence="1">Secreted</location>
    </subcellularLocation>
</comment>
<evidence type="ECO:0000256" key="1">
    <source>
        <dbReference type="ARBA" id="ARBA00004613"/>
    </source>
</evidence>
<evidence type="ECO:0000256" key="5">
    <source>
        <dbReference type="SAM" id="MobiDB-lite"/>
    </source>
</evidence>
<dbReference type="EMBL" id="BONG01000061">
    <property type="protein sequence ID" value="GIF93339.1"/>
    <property type="molecule type" value="Genomic_DNA"/>
</dbReference>
<dbReference type="InterPro" id="IPR003284">
    <property type="entry name" value="Sal_SpvB"/>
</dbReference>
<dbReference type="Pfam" id="PF25023">
    <property type="entry name" value="TEN_YD-shell"/>
    <property type="match status" value="1"/>
</dbReference>
<proteinExistence type="predicted"/>
<dbReference type="InterPro" id="IPR006530">
    <property type="entry name" value="YD"/>
</dbReference>
<comment type="caution">
    <text evidence="8">The sequence shown here is derived from an EMBL/GenBank/DDBJ whole genome shotgun (WGS) entry which is preliminary data.</text>
</comment>
<evidence type="ECO:0000256" key="4">
    <source>
        <dbReference type="ARBA" id="ARBA00023026"/>
    </source>
</evidence>
<dbReference type="GO" id="GO:0005576">
    <property type="term" value="C:extracellular region"/>
    <property type="evidence" value="ECO:0007669"/>
    <property type="project" value="UniProtKB-SubCell"/>
</dbReference>
<keyword evidence="6" id="KW-0732">Signal</keyword>
<dbReference type="InterPro" id="IPR031325">
    <property type="entry name" value="RHS_repeat"/>
</dbReference>
<dbReference type="GO" id="GO:0005737">
    <property type="term" value="C:cytoplasm"/>
    <property type="evidence" value="ECO:0007669"/>
    <property type="project" value="InterPro"/>
</dbReference>
<evidence type="ECO:0000259" key="7">
    <source>
        <dbReference type="Pfam" id="PF25023"/>
    </source>
</evidence>
<dbReference type="Pfam" id="PF03534">
    <property type="entry name" value="SpvB"/>
    <property type="match status" value="1"/>
</dbReference>
<dbReference type="InterPro" id="IPR022385">
    <property type="entry name" value="Rhs_assc_core"/>
</dbReference>
<organism evidence="8 9">
    <name type="scientific">Catellatospora chokoriensis</name>
    <dbReference type="NCBI Taxonomy" id="310353"/>
    <lineage>
        <taxon>Bacteria</taxon>
        <taxon>Bacillati</taxon>
        <taxon>Actinomycetota</taxon>
        <taxon>Actinomycetes</taxon>
        <taxon>Micromonosporales</taxon>
        <taxon>Micromonosporaceae</taxon>
        <taxon>Catellatospora</taxon>
    </lineage>
</organism>
<feature type="region of interest" description="Disordered" evidence="5">
    <location>
        <begin position="1901"/>
        <end position="1921"/>
    </location>
</feature>
<dbReference type="NCBIfam" id="TIGR03696">
    <property type="entry name" value="Rhs_assc_core"/>
    <property type="match status" value="1"/>
</dbReference>
<feature type="region of interest" description="Disordered" evidence="5">
    <location>
        <begin position="40"/>
        <end position="69"/>
    </location>
</feature>
<evidence type="ECO:0000256" key="6">
    <source>
        <dbReference type="SAM" id="SignalP"/>
    </source>
</evidence>